<evidence type="ECO:0000313" key="10">
    <source>
        <dbReference type="Proteomes" id="UP000011087"/>
    </source>
</evidence>
<reference evidence="9" key="3">
    <citation type="submission" date="2015-06" db="UniProtKB">
        <authorList>
            <consortium name="EnsemblProtists"/>
        </authorList>
    </citation>
    <scope>IDENTIFICATION</scope>
</reference>
<proteinExistence type="predicted"/>
<evidence type="ECO:0000256" key="3">
    <source>
        <dbReference type="ARBA" id="ARBA00022553"/>
    </source>
</evidence>
<evidence type="ECO:0000259" key="7">
    <source>
        <dbReference type="Pfam" id="PF17956"/>
    </source>
</evidence>
<dbReference type="EC" id="6.3.4.21" evidence="2"/>
<keyword evidence="10" id="KW-1185">Reference proteome</keyword>
<dbReference type="InterPro" id="IPR036068">
    <property type="entry name" value="Nicotinate_pribotase-like_C"/>
</dbReference>
<feature type="domain" description="Nicotinate phosphoribosyltransferase C-terminal" evidence="7">
    <location>
        <begin position="8"/>
        <end position="98"/>
    </location>
</feature>
<dbReference type="PaxDb" id="55529-EKX34342"/>
<evidence type="ECO:0000256" key="4">
    <source>
        <dbReference type="ARBA" id="ARBA00022598"/>
    </source>
</evidence>
<accession>L1IE34</accession>
<dbReference type="GO" id="GO:0005829">
    <property type="term" value="C:cytosol"/>
    <property type="evidence" value="ECO:0007669"/>
    <property type="project" value="TreeGrafter"/>
</dbReference>
<dbReference type="Gene3D" id="3.20.140.10">
    <property type="entry name" value="nicotinate phosphoribosyltransferase"/>
    <property type="match status" value="1"/>
</dbReference>
<dbReference type="PANTHER" id="PTHR11098">
    <property type="entry name" value="NICOTINATE PHOSPHORIBOSYLTRANSFERASE"/>
    <property type="match status" value="1"/>
</dbReference>
<dbReference type="InterPro" id="IPR041619">
    <property type="entry name" value="NAPRTase_C"/>
</dbReference>
<dbReference type="UniPathway" id="UPA00253">
    <property type="reaction ID" value="UER00457"/>
</dbReference>
<dbReference type="KEGG" id="gtt:GUITHDRAFT_147313"/>
<dbReference type="GeneID" id="17291075"/>
<dbReference type="GO" id="GO:0004516">
    <property type="term" value="F:nicotinate phosphoribosyltransferase activity"/>
    <property type="evidence" value="ECO:0007669"/>
    <property type="project" value="UniProtKB-EC"/>
</dbReference>
<evidence type="ECO:0000313" key="8">
    <source>
        <dbReference type="EMBL" id="EKX34342.1"/>
    </source>
</evidence>
<dbReference type="HOGENOM" id="CLU_2138262_0_0_1"/>
<dbReference type="OMA" id="HSAREQF"/>
<gene>
    <name evidence="8" type="ORF">GUITHDRAFT_147313</name>
</gene>
<evidence type="ECO:0000256" key="1">
    <source>
        <dbReference type="ARBA" id="ARBA00004952"/>
    </source>
</evidence>
<dbReference type="InterPro" id="IPR007229">
    <property type="entry name" value="Nic_PRibTrfase-Fam"/>
</dbReference>
<dbReference type="RefSeq" id="XP_005821322.1">
    <property type="nucleotide sequence ID" value="XM_005821265.1"/>
</dbReference>
<keyword evidence="5" id="KW-0662">Pyridine nucleotide biosynthesis</keyword>
<dbReference type="Proteomes" id="UP000011087">
    <property type="component" value="Unassembled WGS sequence"/>
</dbReference>
<comment type="pathway">
    <text evidence="1">Cofactor biosynthesis; NAD(+) biosynthesis; nicotinate D-ribonucleotide from nicotinate: step 1/1.</text>
</comment>
<evidence type="ECO:0000256" key="5">
    <source>
        <dbReference type="ARBA" id="ARBA00022642"/>
    </source>
</evidence>
<evidence type="ECO:0000256" key="6">
    <source>
        <dbReference type="ARBA" id="ARBA00048668"/>
    </source>
</evidence>
<dbReference type="STRING" id="905079.L1IE34"/>
<dbReference type="AlphaFoldDB" id="L1IE34"/>
<dbReference type="GO" id="GO:0034355">
    <property type="term" value="P:NAD+ biosynthetic process via the salvage pathway"/>
    <property type="evidence" value="ECO:0007669"/>
    <property type="project" value="TreeGrafter"/>
</dbReference>
<dbReference type="EnsemblProtists" id="EKX34342">
    <property type="protein sequence ID" value="EKX34342"/>
    <property type="gene ID" value="GUITHDRAFT_147313"/>
</dbReference>
<name>L1IE34_GUITC</name>
<dbReference type="Pfam" id="PF17956">
    <property type="entry name" value="NAPRTase_C"/>
    <property type="match status" value="1"/>
</dbReference>
<sequence>MRDDGPSGFPLVDLLLLEEEVKAHGEPRQGERVMCSEKVVELLELVWDGKPTQDPPSPSIAEIRGQAMKELNNLRHDHVRFLNPTPYKVSLSEDLFTMMHELWRTEAPIAELT</sequence>
<dbReference type="OrthoDB" id="193380at2759"/>
<evidence type="ECO:0000256" key="2">
    <source>
        <dbReference type="ARBA" id="ARBA00013236"/>
    </source>
</evidence>
<dbReference type="SUPFAM" id="SSF51690">
    <property type="entry name" value="Nicotinate/Quinolinate PRTase C-terminal domain-like"/>
    <property type="match status" value="1"/>
</dbReference>
<reference evidence="8 10" key="1">
    <citation type="journal article" date="2012" name="Nature">
        <title>Algal genomes reveal evolutionary mosaicism and the fate of nucleomorphs.</title>
        <authorList>
            <consortium name="DOE Joint Genome Institute"/>
            <person name="Curtis B.A."/>
            <person name="Tanifuji G."/>
            <person name="Burki F."/>
            <person name="Gruber A."/>
            <person name="Irimia M."/>
            <person name="Maruyama S."/>
            <person name="Arias M.C."/>
            <person name="Ball S.G."/>
            <person name="Gile G.H."/>
            <person name="Hirakawa Y."/>
            <person name="Hopkins J.F."/>
            <person name="Kuo A."/>
            <person name="Rensing S.A."/>
            <person name="Schmutz J."/>
            <person name="Symeonidi A."/>
            <person name="Elias M."/>
            <person name="Eveleigh R.J."/>
            <person name="Herman E.K."/>
            <person name="Klute M.J."/>
            <person name="Nakayama T."/>
            <person name="Obornik M."/>
            <person name="Reyes-Prieto A."/>
            <person name="Armbrust E.V."/>
            <person name="Aves S.J."/>
            <person name="Beiko R.G."/>
            <person name="Coutinho P."/>
            <person name="Dacks J.B."/>
            <person name="Durnford D.G."/>
            <person name="Fast N.M."/>
            <person name="Green B.R."/>
            <person name="Grisdale C.J."/>
            <person name="Hempel F."/>
            <person name="Henrissat B."/>
            <person name="Hoppner M.P."/>
            <person name="Ishida K."/>
            <person name="Kim E."/>
            <person name="Koreny L."/>
            <person name="Kroth P.G."/>
            <person name="Liu Y."/>
            <person name="Malik S.B."/>
            <person name="Maier U.G."/>
            <person name="McRose D."/>
            <person name="Mock T."/>
            <person name="Neilson J.A."/>
            <person name="Onodera N.T."/>
            <person name="Poole A.M."/>
            <person name="Pritham E.J."/>
            <person name="Richards T.A."/>
            <person name="Rocap G."/>
            <person name="Roy S.W."/>
            <person name="Sarai C."/>
            <person name="Schaack S."/>
            <person name="Shirato S."/>
            <person name="Slamovits C.H."/>
            <person name="Spencer D.F."/>
            <person name="Suzuki S."/>
            <person name="Worden A.Z."/>
            <person name="Zauner S."/>
            <person name="Barry K."/>
            <person name="Bell C."/>
            <person name="Bharti A.K."/>
            <person name="Crow J.A."/>
            <person name="Grimwood J."/>
            <person name="Kramer R."/>
            <person name="Lindquist E."/>
            <person name="Lucas S."/>
            <person name="Salamov A."/>
            <person name="McFadden G.I."/>
            <person name="Lane C.E."/>
            <person name="Keeling P.J."/>
            <person name="Gray M.W."/>
            <person name="Grigoriev I.V."/>
            <person name="Archibald J.M."/>
        </authorList>
    </citation>
    <scope>NUCLEOTIDE SEQUENCE</scope>
    <source>
        <strain evidence="8 10">CCMP2712</strain>
    </source>
</reference>
<protein>
    <recommendedName>
        <fullName evidence="2">nicotinate phosphoribosyltransferase</fullName>
        <ecNumber evidence="2">6.3.4.21</ecNumber>
    </recommendedName>
</protein>
<evidence type="ECO:0000313" key="9">
    <source>
        <dbReference type="EnsemblProtists" id="EKX34342"/>
    </source>
</evidence>
<dbReference type="PANTHER" id="PTHR11098:SF1">
    <property type="entry name" value="NICOTINATE PHOSPHORIBOSYLTRANSFERASE"/>
    <property type="match status" value="1"/>
</dbReference>
<dbReference type="eggNOG" id="KOG2511">
    <property type="taxonomic scope" value="Eukaryota"/>
</dbReference>
<dbReference type="EMBL" id="JH993112">
    <property type="protein sequence ID" value="EKX34342.1"/>
    <property type="molecule type" value="Genomic_DNA"/>
</dbReference>
<keyword evidence="3" id="KW-0597">Phosphoprotein</keyword>
<reference evidence="10" key="2">
    <citation type="submission" date="2012-11" db="EMBL/GenBank/DDBJ databases">
        <authorList>
            <person name="Kuo A."/>
            <person name="Curtis B.A."/>
            <person name="Tanifuji G."/>
            <person name="Burki F."/>
            <person name="Gruber A."/>
            <person name="Irimia M."/>
            <person name="Maruyama S."/>
            <person name="Arias M.C."/>
            <person name="Ball S.G."/>
            <person name="Gile G.H."/>
            <person name="Hirakawa Y."/>
            <person name="Hopkins J.F."/>
            <person name="Rensing S.A."/>
            <person name="Schmutz J."/>
            <person name="Symeonidi A."/>
            <person name="Elias M."/>
            <person name="Eveleigh R.J."/>
            <person name="Herman E.K."/>
            <person name="Klute M.J."/>
            <person name="Nakayama T."/>
            <person name="Obornik M."/>
            <person name="Reyes-Prieto A."/>
            <person name="Armbrust E.V."/>
            <person name="Aves S.J."/>
            <person name="Beiko R.G."/>
            <person name="Coutinho P."/>
            <person name="Dacks J.B."/>
            <person name="Durnford D.G."/>
            <person name="Fast N.M."/>
            <person name="Green B.R."/>
            <person name="Grisdale C."/>
            <person name="Hempe F."/>
            <person name="Henrissat B."/>
            <person name="Hoppner M.P."/>
            <person name="Ishida K.-I."/>
            <person name="Kim E."/>
            <person name="Koreny L."/>
            <person name="Kroth P.G."/>
            <person name="Liu Y."/>
            <person name="Malik S.-B."/>
            <person name="Maier U.G."/>
            <person name="McRose D."/>
            <person name="Mock T."/>
            <person name="Neilson J.A."/>
            <person name="Onodera N.T."/>
            <person name="Poole A.M."/>
            <person name="Pritham E.J."/>
            <person name="Richards T.A."/>
            <person name="Rocap G."/>
            <person name="Roy S.W."/>
            <person name="Sarai C."/>
            <person name="Schaack S."/>
            <person name="Shirato S."/>
            <person name="Slamovits C.H."/>
            <person name="Spencer D.F."/>
            <person name="Suzuki S."/>
            <person name="Worden A.Z."/>
            <person name="Zauner S."/>
            <person name="Barry K."/>
            <person name="Bell C."/>
            <person name="Bharti A.K."/>
            <person name="Crow J.A."/>
            <person name="Grimwood J."/>
            <person name="Kramer R."/>
            <person name="Lindquist E."/>
            <person name="Lucas S."/>
            <person name="Salamov A."/>
            <person name="McFadden G.I."/>
            <person name="Lane C.E."/>
            <person name="Keeling P.J."/>
            <person name="Gray M.W."/>
            <person name="Grigoriev I.V."/>
            <person name="Archibald J.M."/>
        </authorList>
    </citation>
    <scope>NUCLEOTIDE SEQUENCE</scope>
    <source>
        <strain evidence="10">CCMP2712</strain>
    </source>
</reference>
<organism evidence="8">
    <name type="scientific">Guillardia theta (strain CCMP2712)</name>
    <name type="common">Cryptophyte</name>
    <dbReference type="NCBI Taxonomy" id="905079"/>
    <lineage>
        <taxon>Eukaryota</taxon>
        <taxon>Cryptophyceae</taxon>
        <taxon>Pyrenomonadales</taxon>
        <taxon>Geminigeraceae</taxon>
        <taxon>Guillardia</taxon>
    </lineage>
</organism>
<comment type="catalytic activity">
    <reaction evidence="6">
        <text>5-phospho-alpha-D-ribose 1-diphosphate + nicotinate + ATP + H2O = nicotinate beta-D-ribonucleotide + ADP + phosphate + diphosphate</text>
        <dbReference type="Rhea" id="RHEA:36163"/>
        <dbReference type="ChEBI" id="CHEBI:15377"/>
        <dbReference type="ChEBI" id="CHEBI:30616"/>
        <dbReference type="ChEBI" id="CHEBI:32544"/>
        <dbReference type="ChEBI" id="CHEBI:33019"/>
        <dbReference type="ChEBI" id="CHEBI:43474"/>
        <dbReference type="ChEBI" id="CHEBI:57502"/>
        <dbReference type="ChEBI" id="CHEBI:58017"/>
        <dbReference type="ChEBI" id="CHEBI:456216"/>
        <dbReference type="EC" id="6.3.4.21"/>
    </reaction>
</comment>
<keyword evidence="4" id="KW-0436">Ligase</keyword>